<dbReference type="InterPro" id="IPR050713">
    <property type="entry name" value="RTP_Phos/Ushers"/>
</dbReference>
<dbReference type="SUPFAM" id="SSF57184">
    <property type="entry name" value="Growth factor receptor domain"/>
    <property type="match status" value="1"/>
</dbReference>
<dbReference type="KEGG" id="aqu:109580251"/>
<feature type="signal peptide" evidence="3">
    <location>
        <begin position="1"/>
        <end position="30"/>
    </location>
</feature>
<keyword evidence="6" id="KW-1185">Reference proteome</keyword>
<dbReference type="Proteomes" id="UP000007879">
    <property type="component" value="Unassembled WGS sequence"/>
</dbReference>
<dbReference type="SMART" id="SM00179">
    <property type="entry name" value="EGF_CA"/>
    <property type="match status" value="1"/>
</dbReference>
<evidence type="ECO:0000313" key="6">
    <source>
        <dbReference type="Proteomes" id="UP000007879"/>
    </source>
</evidence>
<dbReference type="Pfam" id="PF00041">
    <property type="entry name" value="fn3"/>
    <property type="match status" value="1"/>
</dbReference>
<sequence length="718" mass="78602">MFGCYHQQQKMMNTVSLLIVILLIVEGIDGQGFECSGPNMCVCKQGWQGDNCNIDIDECFSADSDKLNECEWEDSCVNTQGSYNCSCMYPDLLANDARRCLGTITVTDTVIDSYWFILNFNLPTNDTLDGPFEGTSFNCTAPNYEPVQSFAVYGHTSVNVSGVIPFTDYSCCATPHWMDKGNGREACVNISTLEAVPDKWPESFESTPASSRSIILNWKPPDPPNGIITNYTIYINYTNGSDIDVRTVDGDISFYLLQALVPHQLIQLSISASTALGEGPRTEVISLRTLQDTPGPVDSISITVLAQHAVNISWHPPSELNGIIISYEFRIYSLSPDYYSFTKTLLPNHDFFIALHNLRPFVPYYLLIIAETIAGKGELSPVQFFTAEAEPLTFPMVTSYERISPTVISLSWNKMSLENLRGFLISYNIAVSQSIYDCSSTKNERVIETNATMLSIAAVPGISYCISVSASTREGIGPESPSLFIKSNEVKSAFQIHITGISDCKEWLSTNASSKVGSLALVIASVINEYCNCSYSVSYITSTRYLCDDRYTTSIVFQGELIETSVFNGTQLIGFMQSWAQSSPTVSIEGSRYTIDGACDVLINELGVIALDGCSVGASNPSSVLAPAVIGTLTGITVAFFLLLVLTIATVGTVLWRRSKKSSKSDTSLELPTRRPGVRIGRKTSNAFELANPLYGDTGIARAINDDDDAQLMDNLEN</sequence>
<keyword evidence="2" id="KW-0472">Membrane</keyword>
<dbReference type="InterPro" id="IPR013783">
    <property type="entry name" value="Ig-like_fold"/>
</dbReference>
<evidence type="ECO:0000313" key="5">
    <source>
        <dbReference type="EnsemblMetazoa" id="XP_019848791.1"/>
    </source>
</evidence>
<feature type="domain" description="Fibronectin type-III" evidence="4">
    <location>
        <begin position="296"/>
        <end position="390"/>
    </location>
</feature>
<dbReference type="PROSITE" id="PS01187">
    <property type="entry name" value="EGF_CA"/>
    <property type="match status" value="1"/>
</dbReference>
<dbReference type="SMART" id="SM00060">
    <property type="entry name" value="FN3"/>
    <property type="match status" value="3"/>
</dbReference>
<feature type="chain" id="PRO_5042849994" description="Fibronectin type-III domain-containing protein" evidence="3">
    <location>
        <begin position="31"/>
        <end position="718"/>
    </location>
</feature>
<dbReference type="Gene3D" id="2.60.40.10">
    <property type="entry name" value="Immunoglobulins"/>
    <property type="match status" value="3"/>
</dbReference>
<reference evidence="5" key="2">
    <citation type="submission" date="2024-06" db="UniProtKB">
        <authorList>
            <consortium name="EnsemblMetazoa"/>
        </authorList>
    </citation>
    <scope>IDENTIFICATION</scope>
</reference>
<dbReference type="PANTHER" id="PTHR46957:SF3">
    <property type="entry name" value="CYTOKINE RECEPTOR"/>
    <property type="match status" value="1"/>
</dbReference>
<dbReference type="InterPro" id="IPR009030">
    <property type="entry name" value="Growth_fac_rcpt_cys_sf"/>
</dbReference>
<dbReference type="GO" id="GO:0016020">
    <property type="term" value="C:membrane"/>
    <property type="evidence" value="ECO:0007669"/>
    <property type="project" value="UniProtKB-SubCell"/>
</dbReference>
<dbReference type="SUPFAM" id="SSF49265">
    <property type="entry name" value="Fibronectin type III"/>
    <property type="match status" value="2"/>
</dbReference>
<dbReference type="RefSeq" id="XP_019848791.1">
    <property type="nucleotide sequence ID" value="XM_019993232.1"/>
</dbReference>
<dbReference type="CDD" id="cd00054">
    <property type="entry name" value="EGF_CA"/>
    <property type="match status" value="1"/>
</dbReference>
<accession>A0AAN0IWI3</accession>
<dbReference type="Gene3D" id="2.10.25.10">
    <property type="entry name" value="Laminin"/>
    <property type="match status" value="1"/>
</dbReference>
<dbReference type="CDD" id="cd00063">
    <property type="entry name" value="FN3"/>
    <property type="match status" value="2"/>
</dbReference>
<dbReference type="GO" id="GO:0005509">
    <property type="term" value="F:calcium ion binding"/>
    <property type="evidence" value="ECO:0007669"/>
    <property type="project" value="InterPro"/>
</dbReference>
<dbReference type="AlphaFoldDB" id="A0AAN0IWI3"/>
<dbReference type="EnsemblMetazoa" id="XM_019993232.1">
    <property type="protein sequence ID" value="XP_019848791.1"/>
    <property type="gene ID" value="LOC109580251"/>
</dbReference>
<feature type="domain" description="Fibronectin type-III" evidence="4">
    <location>
        <begin position="394"/>
        <end position="490"/>
    </location>
</feature>
<feature type="transmembrane region" description="Helical" evidence="2">
    <location>
        <begin position="624"/>
        <end position="656"/>
    </location>
</feature>
<feature type="domain" description="Fibronectin type-III" evidence="4">
    <location>
        <begin position="200"/>
        <end position="292"/>
    </location>
</feature>
<dbReference type="InterPro" id="IPR003961">
    <property type="entry name" value="FN3_dom"/>
</dbReference>
<keyword evidence="3" id="KW-0732">Signal</keyword>
<name>A0AAN0IWI3_AMPQE</name>
<evidence type="ECO:0000256" key="1">
    <source>
        <dbReference type="ARBA" id="ARBA00023157"/>
    </source>
</evidence>
<dbReference type="GeneID" id="109580251"/>
<dbReference type="InterPro" id="IPR036116">
    <property type="entry name" value="FN3_sf"/>
</dbReference>
<organism evidence="5 6">
    <name type="scientific">Amphimedon queenslandica</name>
    <name type="common">Sponge</name>
    <dbReference type="NCBI Taxonomy" id="400682"/>
    <lineage>
        <taxon>Eukaryota</taxon>
        <taxon>Metazoa</taxon>
        <taxon>Porifera</taxon>
        <taxon>Demospongiae</taxon>
        <taxon>Heteroscleromorpha</taxon>
        <taxon>Haplosclerida</taxon>
        <taxon>Niphatidae</taxon>
        <taxon>Amphimedon</taxon>
    </lineage>
</organism>
<keyword evidence="1" id="KW-1015">Disulfide bond</keyword>
<reference evidence="6" key="1">
    <citation type="journal article" date="2010" name="Nature">
        <title>The Amphimedon queenslandica genome and the evolution of animal complexity.</title>
        <authorList>
            <person name="Srivastava M."/>
            <person name="Simakov O."/>
            <person name="Chapman J."/>
            <person name="Fahey B."/>
            <person name="Gauthier M.E."/>
            <person name="Mitros T."/>
            <person name="Richards G.S."/>
            <person name="Conaco C."/>
            <person name="Dacre M."/>
            <person name="Hellsten U."/>
            <person name="Larroux C."/>
            <person name="Putnam N.H."/>
            <person name="Stanke M."/>
            <person name="Adamska M."/>
            <person name="Darling A."/>
            <person name="Degnan S.M."/>
            <person name="Oakley T.H."/>
            <person name="Plachetzki D.C."/>
            <person name="Zhai Y."/>
            <person name="Adamski M."/>
            <person name="Calcino A."/>
            <person name="Cummins S.F."/>
            <person name="Goodstein D.M."/>
            <person name="Harris C."/>
            <person name="Jackson D.J."/>
            <person name="Leys S.P."/>
            <person name="Shu S."/>
            <person name="Woodcroft B.J."/>
            <person name="Vervoort M."/>
            <person name="Kosik K.S."/>
            <person name="Manning G."/>
            <person name="Degnan B.M."/>
            <person name="Rokhsar D.S."/>
        </authorList>
    </citation>
    <scope>NUCLEOTIDE SEQUENCE [LARGE SCALE GENOMIC DNA]</scope>
</reference>
<evidence type="ECO:0000256" key="3">
    <source>
        <dbReference type="SAM" id="SignalP"/>
    </source>
</evidence>
<dbReference type="InterPro" id="IPR018097">
    <property type="entry name" value="EGF_Ca-bd_CS"/>
</dbReference>
<keyword evidence="2" id="KW-1133">Transmembrane helix</keyword>
<dbReference type="InterPro" id="IPR001881">
    <property type="entry name" value="EGF-like_Ca-bd_dom"/>
</dbReference>
<dbReference type="PROSITE" id="PS50853">
    <property type="entry name" value="FN3"/>
    <property type="match status" value="3"/>
</dbReference>
<evidence type="ECO:0000256" key="2">
    <source>
        <dbReference type="SAM" id="Phobius"/>
    </source>
</evidence>
<protein>
    <recommendedName>
        <fullName evidence="4">Fibronectin type-III domain-containing protein</fullName>
    </recommendedName>
</protein>
<proteinExistence type="predicted"/>
<evidence type="ECO:0000259" key="4">
    <source>
        <dbReference type="PROSITE" id="PS50853"/>
    </source>
</evidence>
<dbReference type="PANTHER" id="PTHR46957">
    <property type="entry name" value="CYTOKINE RECEPTOR"/>
    <property type="match status" value="1"/>
</dbReference>
<keyword evidence="2" id="KW-0812">Transmembrane</keyword>